<dbReference type="PANTHER" id="PTHR11533">
    <property type="entry name" value="PROTEASE M1 ZINC METALLOPROTEASE"/>
    <property type="match status" value="1"/>
</dbReference>
<dbReference type="Gene3D" id="1.10.390.10">
    <property type="entry name" value="Neutral Protease Domain 2"/>
    <property type="match status" value="1"/>
</dbReference>
<evidence type="ECO:0000256" key="2">
    <source>
        <dbReference type="SAM" id="SignalP"/>
    </source>
</evidence>
<feature type="chain" id="PRO_5012235650" evidence="2">
    <location>
        <begin position="22"/>
        <end position="792"/>
    </location>
</feature>
<dbReference type="PANTHER" id="PTHR11533:SF174">
    <property type="entry name" value="PUROMYCIN-SENSITIVE AMINOPEPTIDASE-RELATED"/>
    <property type="match status" value="1"/>
</dbReference>
<dbReference type="AlphaFoldDB" id="A0A1W1V3G8"/>
<dbReference type="InterPro" id="IPR050344">
    <property type="entry name" value="Peptidase_M1_aminopeptidases"/>
</dbReference>
<dbReference type="GO" id="GO:0043171">
    <property type="term" value="P:peptide catabolic process"/>
    <property type="evidence" value="ECO:0007669"/>
    <property type="project" value="TreeGrafter"/>
</dbReference>
<dbReference type="Pfam" id="PF01433">
    <property type="entry name" value="Peptidase_M1"/>
    <property type="match status" value="1"/>
</dbReference>
<evidence type="ECO:0000256" key="1">
    <source>
        <dbReference type="SAM" id="MobiDB-lite"/>
    </source>
</evidence>
<dbReference type="RefSeq" id="WP_084444149.1">
    <property type="nucleotide sequence ID" value="NZ_FWWW01000048.1"/>
</dbReference>
<feature type="domain" description="Peptidase M1 membrane alanine aminopeptidase" evidence="3">
    <location>
        <begin position="365"/>
        <end position="568"/>
    </location>
</feature>
<dbReference type="EMBL" id="FWWW01000048">
    <property type="protein sequence ID" value="SMB87872.1"/>
    <property type="molecule type" value="Genomic_DNA"/>
</dbReference>
<keyword evidence="4" id="KW-0645">Protease</keyword>
<dbReference type="OrthoDB" id="9814383at2"/>
<dbReference type="InterPro" id="IPR014782">
    <property type="entry name" value="Peptidase_M1_dom"/>
</dbReference>
<organism evidence="4 5">
    <name type="scientific">Hymenobacter roseosalivarius DSM 11622</name>
    <dbReference type="NCBI Taxonomy" id="645990"/>
    <lineage>
        <taxon>Bacteria</taxon>
        <taxon>Pseudomonadati</taxon>
        <taxon>Bacteroidota</taxon>
        <taxon>Cytophagia</taxon>
        <taxon>Cytophagales</taxon>
        <taxon>Hymenobacteraceae</taxon>
        <taxon>Hymenobacter</taxon>
    </lineage>
</organism>
<keyword evidence="5" id="KW-1185">Reference proteome</keyword>
<dbReference type="GO" id="GO:0008270">
    <property type="term" value="F:zinc ion binding"/>
    <property type="evidence" value="ECO:0007669"/>
    <property type="project" value="InterPro"/>
</dbReference>
<dbReference type="GO" id="GO:0042277">
    <property type="term" value="F:peptide binding"/>
    <property type="evidence" value="ECO:0007669"/>
    <property type="project" value="TreeGrafter"/>
</dbReference>
<keyword evidence="4" id="KW-0378">Hydrolase</keyword>
<dbReference type="CDD" id="cd09604">
    <property type="entry name" value="M1_APN_like"/>
    <property type="match status" value="1"/>
</dbReference>
<dbReference type="SUPFAM" id="SSF55486">
    <property type="entry name" value="Metalloproteases ('zincins'), catalytic domain"/>
    <property type="match status" value="1"/>
</dbReference>
<evidence type="ECO:0000313" key="5">
    <source>
        <dbReference type="Proteomes" id="UP000192266"/>
    </source>
</evidence>
<evidence type="ECO:0000313" key="4">
    <source>
        <dbReference type="EMBL" id="SMB87872.1"/>
    </source>
</evidence>
<name>A0A1W1V3G8_9BACT</name>
<dbReference type="Proteomes" id="UP000192266">
    <property type="component" value="Unassembled WGS sequence"/>
</dbReference>
<dbReference type="GO" id="GO:0016020">
    <property type="term" value="C:membrane"/>
    <property type="evidence" value="ECO:0007669"/>
    <property type="project" value="TreeGrafter"/>
</dbReference>
<keyword evidence="4" id="KW-0031">Aminopeptidase</keyword>
<reference evidence="4 5" key="1">
    <citation type="submission" date="2017-04" db="EMBL/GenBank/DDBJ databases">
        <authorList>
            <person name="Afonso C.L."/>
            <person name="Miller P.J."/>
            <person name="Scott M.A."/>
            <person name="Spackman E."/>
            <person name="Goraichik I."/>
            <person name="Dimitrov K.M."/>
            <person name="Suarez D.L."/>
            <person name="Swayne D.E."/>
        </authorList>
    </citation>
    <scope>NUCLEOTIDE SEQUENCE [LARGE SCALE GENOMIC DNA]</scope>
    <source>
        <strain evidence="4 5">DSM 11622</strain>
    </source>
</reference>
<proteinExistence type="predicted"/>
<dbReference type="GO" id="GO:0005615">
    <property type="term" value="C:extracellular space"/>
    <property type="evidence" value="ECO:0007669"/>
    <property type="project" value="TreeGrafter"/>
</dbReference>
<sequence>MLKNILLLLGSVGLSAAPLLAQTPSIQNTNSGTDKFAQLGTELPTPNTFRTASGAPGSQYWQQRADYDINVRLDDEKQAISGTEDITYTNLSPDVLTYLWVQLDQNIYAENSMTTSTQTADLQPRMSFGAMDYLARADFDGGYKIESVKQKGGKALSHVVNHTMMRVDLPQPLQPKQSFTFSIAYRYNINDQPKLGGRSGYEYFPEDKNYLYEIAQFYPRMAVYDDVNGWQHKQFLGSGEFALPFGNYKVSITAPADHVVGATGTLQNPDQVLSATQRKRLAQATSANKPVVIVTQAEAEQAEKGRAKGTKTWNFVAKNVRDFAFASSRKFIWDAMGLKIEGKPIVAMSYYPKEGNPLWGQYSTEAVAHTLKTYSKRTIPYQYPVAISVHGSIGGMEYPMLSFNGYRPEKDGTYSASTKYGLISVIIHEVGHNFFPMIVNSDERQWTWMDEGLNTFMQYLSEQEWERNYPSRRGEPAKIVDYMRMDKSLQTPIMTNSESVLQLGNNAYGKPATGLNMLRETIMGRELFDYAFQEYARRWAYKHPTPADFFRTMEDASGVDLDWFWRGWFYTNDRTDLAIEGVKWYTVDSKNPEIENARKRQELNAEPKTLSQQRNLQDIKRTLVDNDKPGLKDFYNSYDPIATTEADKQRYQQYVKTLKPEQQKRLNEGLHFYEVGLRNIGGLVMPVIVQMTYEDGKQEIVNIPAEIWRRNNEQVTKVFVTDKPVVAFTLDPFLQTADTDLSNNAYPRKLAPSRFELFEQQQRPQSNPMQTQPSATQPAVPASSGATGGGTN</sequence>
<evidence type="ECO:0000259" key="3">
    <source>
        <dbReference type="Pfam" id="PF01433"/>
    </source>
</evidence>
<gene>
    <name evidence="4" type="ORF">SAMN00120144_1434</name>
</gene>
<feature type="compositionally biased region" description="Polar residues" evidence="1">
    <location>
        <begin position="759"/>
        <end position="777"/>
    </location>
</feature>
<dbReference type="GO" id="GO:0070006">
    <property type="term" value="F:metalloaminopeptidase activity"/>
    <property type="evidence" value="ECO:0007669"/>
    <property type="project" value="TreeGrafter"/>
</dbReference>
<dbReference type="GO" id="GO:0005737">
    <property type="term" value="C:cytoplasm"/>
    <property type="evidence" value="ECO:0007669"/>
    <property type="project" value="TreeGrafter"/>
</dbReference>
<accession>A0A1W1V3G8</accession>
<keyword evidence="2" id="KW-0732">Signal</keyword>
<dbReference type="STRING" id="645990.SAMN00120144_1434"/>
<feature type="region of interest" description="Disordered" evidence="1">
    <location>
        <begin position="759"/>
        <end position="792"/>
    </location>
</feature>
<protein>
    <submittedName>
        <fullName evidence="4">Peptidase M1 membrane alanine aminopeptidase</fullName>
    </submittedName>
</protein>
<dbReference type="InterPro" id="IPR027268">
    <property type="entry name" value="Peptidase_M4/M1_CTD_sf"/>
</dbReference>
<feature type="signal peptide" evidence="2">
    <location>
        <begin position="1"/>
        <end position="21"/>
    </location>
</feature>